<dbReference type="InterPro" id="IPR011250">
    <property type="entry name" value="OMP/PagP_B-barrel"/>
</dbReference>
<organism evidence="1 2">
    <name type="scientific">Sphingobacterium hungaricum</name>
    <dbReference type="NCBI Taxonomy" id="2082723"/>
    <lineage>
        <taxon>Bacteria</taxon>
        <taxon>Pseudomonadati</taxon>
        <taxon>Bacteroidota</taxon>
        <taxon>Sphingobacteriia</taxon>
        <taxon>Sphingobacteriales</taxon>
        <taxon>Sphingobacteriaceae</taxon>
        <taxon>Sphingobacterium</taxon>
    </lineage>
</organism>
<dbReference type="EMBL" id="PRDK01000009">
    <property type="protein sequence ID" value="MBE8715254.1"/>
    <property type="molecule type" value="Genomic_DNA"/>
</dbReference>
<name>A0A928V262_9SPHI</name>
<dbReference type="Proteomes" id="UP000616201">
    <property type="component" value="Unassembled WGS sequence"/>
</dbReference>
<dbReference type="Gene3D" id="2.40.160.20">
    <property type="match status" value="1"/>
</dbReference>
<reference evidence="1" key="1">
    <citation type="submission" date="2018-02" db="EMBL/GenBank/DDBJ databases">
        <authorList>
            <person name="Vasarhelyi B.M."/>
            <person name="Deshmukh S."/>
            <person name="Balint B."/>
            <person name="Kukolya J."/>
        </authorList>
    </citation>
    <scope>NUCLEOTIDE SEQUENCE</scope>
    <source>
        <strain evidence="1">KB22</strain>
    </source>
</reference>
<accession>A0A928V262</accession>
<evidence type="ECO:0000313" key="1">
    <source>
        <dbReference type="EMBL" id="MBE8715254.1"/>
    </source>
</evidence>
<dbReference type="AlphaFoldDB" id="A0A928V262"/>
<gene>
    <name evidence="1" type="ORF">C4F49_16345</name>
</gene>
<protein>
    <recommendedName>
        <fullName evidence="3">Outer membrane protein beta-barrel domain-containing protein</fullName>
    </recommendedName>
</protein>
<dbReference type="RefSeq" id="WP_196937098.1">
    <property type="nucleotide sequence ID" value="NZ_MU158698.1"/>
</dbReference>
<comment type="caution">
    <text evidence="1">The sequence shown here is derived from an EMBL/GenBank/DDBJ whole genome shotgun (WGS) entry which is preliminary data.</text>
</comment>
<evidence type="ECO:0000313" key="2">
    <source>
        <dbReference type="Proteomes" id="UP000616201"/>
    </source>
</evidence>
<keyword evidence="2" id="KW-1185">Reference proteome</keyword>
<dbReference type="SUPFAM" id="SSF56925">
    <property type="entry name" value="OMPA-like"/>
    <property type="match status" value="1"/>
</dbReference>
<sequence length="74" mass="7936">MEKKIDSYKSFGVALAPGLAYFPTPKIGIELSVRGLYFDSATSKEESNGERTTTANFGLDVSSLAPSVGVSFHF</sequence>
<proteinExistence type="predicted"/>
<evidence type="ECO:0008006" key="3">
    <source>
        <dbReference type="Google" id="ProtNLM"/>
    </source>
</evidence>